<dbReference type="Proteomes" id="UP001299068">
    <property type="component" value="Unassembled WGS sequence"/>
</dbReference>
<organism evidence="1 2">
    <name type="scientific">Clostridium sardiniense</name>
    <name type="common">Clostridium absonum</name>
    <dbReference type="NCBI Taxonomy" id="29369"/>
    <lineage>
        <taxon>Bacteria</taxon>
        <taxon>Bacillati</taxon>
        <taxon>Bacillota</taxon>
        <taxon>Clostridia</taxon>
        <taxon>Eubacteriales</taxon>
        <taxon>Clostridiaceae</taxon>
        <taxon>Clostridium</taxon>
    </lineage>
</organism>
<comment type="caution">
    <text evidence="1">The sequence shown here is derived from an EMBL/GenBank/DDBJ whole genome shotgun (WGS) entry which is preliminary data.</text>
</comment>
<name>A0ABS7L0F8_CLOSR</name>
<evidence type="ECO:0000313" key="2">
    <source>
        <dbReference type="Proteomes" id="UP001299068"/>
    </source>
</evidence>
<protein>
    <submittedName>
        <fullName evidence="1">Uncharacterized protein</fullName>
    </submittedName>
</protein>
<sequence>MYKVEFTNIGHRNTNFTKELEEITWDSMVDCVAKYCTSSAFSIWFSEHENNENEVKGSVCAGFHTIGQFRITKKEE</sequence>
<reference evidence="1 2" key="1">
    <citation type="journal article" date="2021" name="Cell Host Microbe">
        <title>in vivo commensal control of Clostridioides difficile virulence.</title>
        <authorList>
            <person name="Girinathan B.P."/>
            <person name="Dibenedetto N."/>
            <person name="Worley J.N."/>
            <person name="Peltier J."/>
            <person name="Arrieta-Ortiz M.L."/>
            <person name="Rupa Christinal Immanuel S."/>
            <person name="Lavin R."/>
            <person name="Delaney M.L."/>
            <person name="Cummins C."/>
            <person name="Hoffmann M."/>
            <person name="Luo Y."/>
            <person name="Gonzalez-Escalona N."/>
            <person name="Allard M."/>
            <person name="Onderdonk A.B."/>
            <person name="Gerber G.K."/>
            <person name="Sonenshein A.L."/>
            <person name="Baliga N."/>
            <person name="Dupuy B."/>
            <person name="Bry L."/>
        </authorList>
    </citation>
    <scope>NUCLEOTIDE SEQUENCE [LARGE SCALE GENOMIC DNA]</scope>
    <source>
        <strain evidence="1 2">DSM 599</strain>
    </source>
</reference>
<dbReference type="RefSeq" id="WP_221861783.1">
    <property type="nucleotide sequence ID" value="NZ_JAIKTU010000011.1"/>
</dbReference>
<evidence type="ECO:0000313" key="1">
    <source>
        <dbReference type="EMBL" id="MBY0756541.1"/>
    </source>
</evidence>
<accession>A0ABS7L0F8</accession>
<gene>
    <name evidence="1" type="ORF">K5V21_13920</name>
</gene>
<keyword evidence="2" id="KW-1185">Reference proteome</keyword>
<dbReference type="EMBL" id="JAIKTU010000011">
    <property type="protein sequence ID" value="MBY0756541.1"/>
    <property type="molecule type" value="Genomic_DNA"/>
</dbReference>
<proteinExistence type="predicted"/>